<keyword evidence="1" id="KW-0472">Membrane</keyword>
<evidence type="ECO:0000256" key="1">
    <source>
        <dbReference type="SAM" id="Phobius"/>
    </source>
</evidence>
<feature type="transmembrane region" description="Helical" evidence="1">
    <location>
        <begin position="12"/>
        <end position="31"/>
    </location>
</feature>
<protein>
    <submittedName>
        <fullName evidence="2">Uncharacterized protein</fullName>
    </submittedName>
</protein>
<keyword evidence="1" id="KW-0812">Transmembrane</keyword>
<dbReference type="RefSeq" id="WP_116095982.1">
    <property type="nucleotide sequence ID" value="NZ_QNVU01000001.1"/>
</dbReference>
<reference evidence="2 3" key="1">
    <citation type="journal article" date="2004" name="Emerg. Infect. Dis.">
        <title>Amoebae-resisting bacteria isolated from human nasal swabs by amoebal coculture.</title>
        <authorList>
            <person name="Greub G."/>
            <person name="La Scola B."/>
            <person name="Raoult D."/>
        </authorList>
    </citation>
    <scope>NUCLEOTIDE SEQUENCE [LARGE SCALE GENOMIC DNA]</scope>
    <source>
        <strain evidence="2 3">CCUG 51329</strain>
    </source>
</reference>
<keyword evidence="3" id="KW-1185">Reference proteome</keyword>
<dbReference type="AlphaFoldDB" id="A0A3D9BIN7"/>
<accession>A0A3D9BIN7</accession>
<proteinExistence type="predicted"/>
<organism evidence="2 3">
    <name type="scientific">Candidatus Chryseobacterium massiliense</name>
    <dbReference type="NCBI Taxonomy" id="204089"/>
    <lineage>
        <taxon>Bacteria</taxon>
        <taxon>Pseudomonadati</taxon>
        <taxon>Bacteroidota</taxon>
        <taxon>Flavobacteriia</taxon>
        <taxon>Flavobacteriales</taxon>
        <taxon>Weeksellaceae</taxon>
        <taxon>Chryseobacterium group</taxon>
        <taxon>Chryseobacterium</taxon>
    </lineage>
</organism>
<evidence type="ECO:0000313" key="3">
    <source>
        <dbReference type="Proteomes" id="UP000256924"/>
    </source>
</evidence>
<sequence length="184" mass="21100">MEETRKEKIKGNIYILVLMGLYLAITGYMGYLTGSKTGTKDLYKKECETFKKTTADIEQTYDQTTISKRSLKVNVNTFHYTYMVNNQYYNADKTSLTDNPELTIDVWYDPKSPSTNETKDPCKEYNQVKNEKEGKYLWIFQIIGILAGLLIIMNVFSLIKNLIMLGAEAASKKLSKNKDPQNKG</sequence>
<feature type="transmembrane region" description="Helical" evidence="1">
    <location>
        <begin position="136"/>
        <end position="156"/>
    </location>
</feature>
<dbReference type="Proteomes" id="UP000256924">
    <property type="component" value="Unassembled WGS sequence"/>
</dbReference>
<dbReference type="EMBL" id="QNVU01000001">
    <property type="protein sequence ID" value="REC53211.1"/>
    <property type="molecule type" value="Genomic_DNA"/>
</dbReference>
<name>A0A3D9BIN7_9FLAO</name>
<keyword evidence="1" id="KW-1133">Transmembrane helix</keyword>
<comment type="caution">
    <text evidence="2">The sequence shown here is derived from an EMBL/GenBank/DDBJ whole genome shotgun (WGS) entry which is preliminary data.</text>
</comment>
<gene>
    <name evidence="2" type="ORF">DRF68_00950</name>
</gene>
<evidence type="ECO:0000313" key="2">
    <source>
        <dbReference type="EMBL" id="REC53211.1"/>
    </source>
</evidence>